<gene>
    <name evidence="1" type="ORF">QM524_18525</name>
</gene>
<protein>
    <recommendedName>
        <fullName evidence="3">Phage protein</fullName>
    </recommendedName>
</protein>
<organism evidence="1 2">
    <name type="scientific">Flectobacillus roseus</name>
    <dbReference type="NCBI Taxonomy" id="502259"/>
    <lineage>
        <taxon>Bacteria</taxon>
        <taxon>Pseudomonadati</taxon>
        <taxon>Bacteroidota</taxon>
        <taxon>Cytophagia</taxon>
        <taxon>Cytophagales</taxon>
        <taxon>Flectobacillaceae</taxon>
        <taxon>Flectobacillus</taxon>
    </lineage>
</organism>
<proteinExistence type="predicted"/>
<comment type="caution">
    <text evidence="1">The sequence shown here is derived from an EMBL/GenBank/DDBJ whole genome shotgun (WGS) entry which is preliminary data.</text>
</comment>
<evidence type="ECO:0000313" key="1">
    <source>
        <dbReference type="EMBL" id="MDI9861220.1"/>
    </source>
</evidence>
<reference evidence="1 2" key="1">
    <citation type="submission" date="2023-05" db="EMBL/GenBank/DDBJ databases">
        <title>Novel species of genus Flectobacillus isolated from stream in China.</title>
        <authorList>
            <person name="Lu H."/>
        </authorList>
    </citation>
    <scope>NUCLEOTIDE SEQUENCE [LARGE SCALE GENOMIC DNA]</scope>
    <source>
        <strain evidence="1 2">KCTC 42575</strain>
    </source>
</reference>
<dbReference type="Proteomes" id="UP001236507">
    <property type="component" value="Unassembled WGS sequence"/>
</dbReference>
<dbReference type="EMBL" id="JASHIF010000018">
    <property type="protein sequence ID" value="MDI9861220.1"/>
    <property type="molecule type" value="Genomic_DNA"/>
</dbReference>
<evidence type="ECO:0008006" key="3">
    <source>
        <dbReference type="Google" id="ProtNLM"/>
    </source>
</evidence>
<name>A0ABT6YCG7_9BACT</name>
<evidence type="ECO:0000313" key="2">
    <source>
        <dbReference type="Proteomes" id="UP001236507"/>
    </source>
</evidence>
<sequence>METKKSVPAKLDLATLLAIQPKPVQLNDEQEVVMPDECGDTLWDKVLAQYEAEDKEKK</sequence>
<accession>A0ABT6YCG7</accession>
<dbReference type="RefSeq" id="WP_166577708.1">
    <property type="nucleotide sequence ID" value="NZ_JASHIF010000018.1"/>
</dbReference>
<keyword evidence="2" id="KW-1185">Reference proteome</keyword>